<feature type="signal peptide" evidence="3">
    <location>
        <begin position="1"/>
        <end position="16"/>
    </location>
</feature>
<dbReference type="AlphaFoldDB" id="A0A517ZA81"/>
<protein>
    <submittedName>
        <fullName evidence="5">Carboxylesterase NlhH</fullName>
        <ecNumber evidence="5">3.1.1.1</ecNumber>
    </submittedName>
</protein>
<evidence type="ECO:0000256" key="2">
    <source>
        <dbReference type="SAM" id="MobiDB-lite"/>
    </source>
</evidence>
<dbReference type="KEGG" id="mri:Mal4_37460"/>
<proteinExistence type="predicted"/>
<organism evidence="5 6">
    <name type="scientific">Maioricimonas rarisocia</name>
    <dbReference type="NCBI Taxonomy" id="2528026"/>
    <lineage>
        <taxon>Bacteria</taxon>
        <taxon>Pseudomonadati</taxon>
        <taxon>Planctomycetota</taxon>
        <taxon>Planctomycetia</taxon>
        <taxon>Planctomycetales</taxon>
        <taxon>Planctomycetaceae</taxon>
        <taxon>Maioricimonas</taxon>
    </lineage>
</organism>
<evidence type="ECO:0000313" key="6">
    <source>
        <dbReference type="Proteomes" id="UP000320496"/>
    </source>
</evidence>
<accession>A0A517ZA81</accession>
<dbReference type="GO" id="GO:0106435">
    <property type="term" value="F:carboxylesterase activity"/>
    <property type="evidence" value="ECO:0007669"/>
    <property type="project" value="UniProtKB-EC"/>
</dbReference>
<dbReference type="InterPro" id="IPR050300">
    <property type="entry name" value="GDXG_lipolytic_enzyme"/>
</dbReference>
<evidence type="ECO:0000259" key="4">
    <source>
        <dbReference type="Pfam" id="PF20434"/>
    </source>
</evidence>
<dbReference type="RefSeq" id="WP_145370586.1">
    <property type="nucleotide sequence ID" value="NZ_CP036275.1"/>
</dbReference>
<evidence type="ECO:0000256" key="3">
    <source>
        <dbReference type="SAM" id="SignalP"/>
    </source>
</evidence>
<dbReference type="InterPro" id="IPR049492">
    <property type="entry name" value="BD-FAE-like_dom"/>
</dbReference>
<feature type="domain" description="BD-FAE-like" evidence="4">
    <location>
        <begin position="37"/>
        <end position="217"/>
    </location>
</feature>
<feature type="region of interest" description="Disordered" evidence="2">
    <location>
        <begin position="272"/>
        <end position="293"/>
    </location>
</feature>
<dbReference type="PANTHER" id="PTHR48081">
    <property type="entry name" value="AB HYDROLASE SUPERFAMILY PROTEIN C4A8.06C"/>
    <property type="match status" value="1"/>
</dbReference>
<gene>
    <name evidence="5" type="primary">nlhH_6</name>
    <name evidence="5" type="ORF">Mal4_37460</name>
</gene>
<reference evidence="5 6" key="1">
    <citation type="submission" date="2019-02" db="EMBL/GenBank/DDBJ databases">
        <title>Deep-cultivation of Planctomycetes and their phenomic and genomic characterization uncovers novel biology.</title>
        <authorList>
            <person name="Wiegand S."/>
            <person name="Jogler M."/>
            <person name="Boedeker C."/>
            <person name="Pinto D."/>
            <person name="Vollmers J."/>
            <person name="Rivas-Marin E."/>
            <person name="Kohn T."/>
            <person name="Peeters S.H."/>
            <person name="Heuer A."/>
            <person name="Rast P."/>
            <person name="Oberbeckmann S."/>
            <person name="Bunk B."/>
            <person name="Jeske O."/>
            <person name="Meyerdierks A."/>
            <person name="Storesund J.E."/>
            <person name="Kallscheuer N."/>
            <person name="Luecker S."/>
            <person name="Lage O.M."/>
            <person name="Pohl T."/>
            <person name="Merkel B.J."/>
            <person name="Hornburger P."/>
            <person name="Mueller R.-W."/>
            <person name="Bruemmer F."/>
            <person name="Labrenz M."/>
            <person name="Spormann A.M."/>
            <person name="Op den Camp H."/>
            <person name="Overmann J."/>
            <person name="Amann R."/>
            <person name="Jetten M.S.M."/>
            <person name="Mascher T."/>
            <person name="Medema M.H."/>
            <person name="Devos D.P."/>
            <person name="Kaster A.-K."/>
            <person name="Ovreas L."/>
            <person name="Rohde M."/>
            <person name="Galperin M.Y."/>
            <person name="Jogler C."/>
        </authorList>
    </citation>
    <scope>NUCLEOTIDE SEQUENCE [LARGE SCALE GENOMIC DNA]</scope>
    <source>
        <strain evidence="5 6">Mal4</strain>
    </source>
</reference>
<dbReference type="EC" id="3.1.1.1" evidence="5"/>
<evidence type="ECO:0000256" key="1">
    <source>
        <dbReference type="ARBA" id="ARBA00022801"/>
    </source>
</evidence>
<keyword evidence="3" id="KW-0732">Signal</keyword>
<dbReference type="PANTHER" id="PTHR48081:SF33">
    <property type="entry name" value="KYNURENINE FORMAMIDASE"/>
    <property type="match status" value="1"/>
</dbReference>
<keyword evidence="1 5" id="KW-0378">Hydrolase</keyword>
<dbReference type="OrthoDB" id="442188at2"/>
<dbReference type="EMBL" id="CP036275">
    <property type="protein sequence ID" value="QDU39402.1"/>
    <property type="molecule type" value="Genomic_DNA"/>
</dbReference>
<dbReference type="SUPFAM" id="SSF53474">
    <property type="entry name" value="alpha/beta-Hydrolases"/>
    <property type="match status" value="1"/>
</dbReference>
<dbReference type="Gene3D" id="3.40.50.1820">
    <property type="entry name" value="alpha/beta hydrolase"/>
    <property type="match status" value="1"/>
</dbReference>
<keyword evidence="6" id="KW-1185">Reference proteome</keyword>
<name>A0A517ZA81_9PLAN</name>
<sequence length="293" mass="32204" precursor="true">MRALIALLLLATSVSAAEMQVHRDLSYVERGTARQSLDLYAPADGRDRPVLIWIHGGGWRIGDKRNVQLKPQALVEHGYVFVSVGYRFVPDVDLDAMAGDIAAAIRWVHDHAREYRGSPDHLFIAGHSAGAHLAALVCTNERYLAEAGLTLGDISGCIPVDTAAYDVPELLKSRRRRRSLVYTSAFTTDATTQKRLSPITHVVRDKQIPGFLILHVASRPDSTARSQAFAQRLRDAGVAARVVPAHDKTHATINRELGKSDDPPTRALFQWLDERTRPAGTGTEPAPTRPSQD</sequence>
<dbReference type="InterPro" id="IPR029058">
    <property type="entry name" value="AB_hydrolase_fold"/>
</dbReference>
<dbReference type="Proteomes" id="UP000320496">
    <property type="component" value="Chromosome"/>
</dbReference>
<dbReference type="Pfam" id="PF20434">
    <property type="entry name" value="BD-FAE"/>
    <property type="match status" value="1"/>
</dbReference>
<feature type="chain" id="PRO_5022153627" evidence="3">
    <location>
        <begin position="17"/>
        <end position="293"/>
    </location>
</feature>
<evidence type="ECO:0000313" key="5">
    <source>
        <dbReference type="EMBL" id="QDU39402.1"/>
    </source>
</evidence>